<evidence type="ECO:0000256" key="2">
    <source>
        <dbReference type="ARBA" id="ARBA00022679"/>
    </source>
</evidence>
<dbReference type="GO" id="GO:0046872">
    <property type="term" value="F:metal ion binding"/>
    <property type="evidence" value="ECO:0007669"/>
    <property type="project" value="UniProtKB-KW"/>
</dbReference>
<keyword evidence="2 7" id="KW-0808">Transferase</keyword>
<evidence type="ECO:0000256" key="1">
    <source>
        <dbReference type="ARBA" id="ARBA00001946"/>
    </source>
</evidence>
<evidence type="ECO:0000313" key="8">
    <source>
        <dbReference type="WBParaSite" id="GPUH_0001451801-mRNA-1"/>
    </source>
</evidence>
<comment type="similarity">
    <text evidence="7">Belongs to the FPP/GGPP synthase family.</text>
</comment>
<dbReference type="PROSITE" id="PS00723">
    <property type="entry name" value="POLYPRENYL_SYNTHASE_1"/>
    <property type="match status" value="1"/>
</dbReference>
<evidence type="ECO:0000256" key="4">
    <source>
        <dbReference type="ARBA" id="ARBA00022842"/>
    </source>
</evidence>
<dbReference type="Pfam" id="PF00348">
    <property type="entry name" value="polyprenyl_synt"/>
    <property type="match status" value="1"/>
</dbReference>
<evidence type="ECO:0000256" key="5">
    <source>
        <dbReference type="ARBA" id="ARBA00033740"/>
    </source>
</evidence>
<evidence type="ECO:0000256" key="3">
    <source>
        <dbReference type="ARBA" id="ARBA00022723"/>
    </source>
</evidence>
<dbReference type="CDD" id="cd00685">
    <property type="entry name" value="Trans_IPPS_HT"/>
    <property type="match status" value="1"/>
</dbReference>
<accession>A0A183E0K8</accession>
<keyword evidence="3" id="KW-0479">Metal-binding</keyword>
<dbReference type="SUPFAM" id="SSF48576">
    <property type="entry name" value="Terpenoid synthases"/>
    <property type="match status" value="1"/>
</dbReference>
<name>A0A183E0K8_9BILA</name>
<dbReference type="InterPro" id="IPR000092">
    <property type="entry name" value="Polyprenyl_synt"/>
</dbReference>
<sequence>LFEHSVTGGKCKRSSLLLAAYKALSGQKRQSEEQMKQVVNTAACLELMQSFFVIEDDIMDDGVKRRGRLCWHRLDGVGKNGINDGLLLDCLVPFVLSTNRVPSAVRDAVDEARRFTVIGQMLDADTKHAEDCTWQRHQAIVQHKTSHYTYFTPLEIAALYTGQLVIIERLKRIAYQLGYLFQSVDDYMDCFGDESVTGKVGSDLREAKCTWVTCKAMEKLEEQPILFEEFRDNFGKPDIASEQKLKDVIAILKVADDFPAFHERHAGRIASEIDHFPMIDLRPKSNVMKKFEDKHDMFGQAPPPACPLG</sequence>
<evidence type="ECO:0000256" key="7">
    <source>
        <dbReference type="RuleBase" id="RU004466"/>
    </source>
</evidence>
<dbReference type="PANTHER" id="PTHR11525">
    <property type="entry name" value="FARNESYL-PYROPHOSPHATE SYNTHETASE"/>
    <property type="match status" value="1"/>
</dbReference>
<comment type="pathway">
    <text evidence="5">Pheromone biosynthesis.</text>
</comment>
<dbReference type="GO" id="GO:0042811">
    <property type="term" value="P:pheromone biosynthetic process"/>
    <property type="evidence" value="ECO:0007669"/>
    <property type="project" value="UniProtKB-ARBA"/>
</dbReference>
<protein>
    <recommendedName>
        <fullName evidence="6">Farnesyl pyrophosphate synthase</fullName>
    </recommendedName>
</protein>
<dbReference type="Gene3D" id="1.10.600.10">
    <property type="entry name" value="Farnesyl Diphosphate Synthase"/>
    <property type="match status" value="1"/>
</dbReference>
<dbReference type="GO" id="GO:0004337">
    <property type="term" value="F:(2E,6E)-farnesyl diphosphate synthase activity"/>
    <property type="evidence" value="ECO:0007669"/>
    <property type="project" value="TreeGrafter"/>
</dbReference>
<dbReference type="AlphaFoldDB" id="A0A183E0K8"/>
<dbReference type="SFLD" id="SFLDS00005">
    <property type="entry name" value="Isoprenoid_Synthase_Type_I"/>
    <property type="match status" value="1"/>
</dbReference>
<dbReference type="InterPro" id="IPR033749">
    <property type="entry name" value="Polyprenyl_synt_CS"/>
</dbReference>
<keyword evidence="4" id="KW-0460">Magnesium</keyword>
<dbReference type="InterPro" id="IPR039702">
    <property type="entry name" value="FPS1-like"/>
</dbReference>
<reference evidence="8" key="1">
    <citation type="submission" date="2016-06" db="UniProtKB">
        <authorList>
            <consortium name="WormBaseParasite"/>
        </authorList>
    </citation>
    <scope>IDENTIFICATION</scope>
</reference>
<dbReference type="GO" id="GO:0045337">
    <property type="term" value="P:farnesyl diphosphate biosynthetic process"/>
    <property type="evidence" value="ECO:0007669"/>
    <property type="project" value="TreeGrafter"/>
</dbReference>
<dbReference type="GO" id="GO:0005737">
    <property type="term" value="C:cytoplasm"/>
    <property type="evidence" value="ECO:0007669"/>
    <property type="project" value="TreeGrafter"/>
</dbReference>
<dbReference type="GO" id="GO:0004161">
    <property type="term" value="F:dimethylallyltranstransferase activity"/>
    <property type="evidence" value="ECO:0007669"/>
    <property type="project" value="TreeGrafter"/>
</dbReference>
<dbReference type="InterPro" id="IPR008949">
    <property type="entry name" value="Isoprenoid_synthase_dom_sf"/>
</dbReference>
<dbReference type="PANTHER" id="PTHR11525:SF0">
    <property type="entry name" value="FARNESYL PYROPHOSPHATE SYNTHASE"/>
    <property type="match status" value="1"/>
</dbReference>
<proteinExistence type="inferred from homology"/>
<dbReference type="WBParaSite" id="GPUH_0001451801-mRNA-1">
    <property type="protein sequence ID" value="GPUH_0001451801-mRNA-1"/>
    <property type="gene ID" value="GPUH_0001451801"/>
</dbReference>
<organism evidence="8">
    <name type="scientific">Gongylonema pulchrum</name>
    <dbReference type="NCBI Taxonomy" id="637853"/>
    <lineage>
        <taxon>Eukaryota</taxon>
        <taxon>Metazoa</taxon>
        <taxon>Ecdysozoa</taxon>
        <taxon>Nematoda</taxon>
        <taxon>Chromadorea</taxon>
        <taxon>Rhabditida</taxon>
        <taxon>Spirurina</taxon>
        <taxon>Spiruromorpha</taxon>
        <taxon>Spiruroidea</taxon>
        <taxon>Gongylonematidae</taxon>
        <taxon>Gongylonema</taxon>
    </lineage>
</organism>
<comment type="cofactor">
    <cofactor evidence="1">
        <name>Mg(2+)</name>
        <dbReference type="ChEBI" id="CHEBI:18420"/>
    </cofactor>
</comment>
<evidence type="ECO:0000256" key="6">
    <source>
        <dbReference type="ARBA" id="ARBA00034546"/>
    </source>
</evidence>